<keyword evidence="1" id="KW-0496">Mitochondrion</keyword>
<protein>
    <submittedName>
        <fullName evidence="1">Uncharacterized protein</fullName>
    </submittedName>
</protein>
<evidence type="ECO:0000313" key="1">
    <source>
        <dbReference type="EMBL" id="KUM45977.1"/>
    </source>
</evidence>
<accession>A0A101LV85</accession>
<reference evidence="1" key="1">
    <citation type="journal article" date="2015" name="Genome Biol. Evol.">
        <title>Organellar Genomes of White Spruce (Picea glauca): Assembly and Annotation.</title>
        <authorList>
            <person name="Jackman S.D."/>
            <person name="Warren R.L."/>
            <person name="Gibb E.A."/>
            <person name="Vandervalk B.P."/>
            <person name="Mohamadi H."/>
            <person name="Chu J."/>
            <person name="Raymond A."/>
            <person name="Pleasance S."/>
            <person name="Coope R."/>
            <person name="Wildung M.R."/>
            <person name="Ritland C.E."/>
            <person name="Bousquet J."/>
            <person name="Jones S.J."/>
            <person name="Bohlmann J."/>
            <person name="Birol I."/>
        </authorList>
    </citation>
    <scope>NUCLEOTIDE SEQUENCE [LARGE SCALE GENOMIC DNA]</scope>
    <source>
        <tissue evidence="1">Flushing bud</tissue>
    </source>
</reference>
<name>A0A101LV85_PICGL</name>
<proteinExistence type="predicted"/>
<dbReference type="AlphaFoldDB" id="A0A101LV85"/>
<dbReference type="EMBL" id="LKAM01000014">
    <property type="protein sequence ID" value="KUM45977.1"/>
    <property type="molecule type" value="Genomic_DNA"/>
</dbReference>
<sequence>MCRLMPDFPKCKSITHSRSNRKRACRSSSRCDRKASPQKLQVVKEKGCKKPIDDQYGIDSIIGQMNWTFLVVKPQCMYLQSIWGGLPVKTCRELPVKTYSCL</sequence>
<gene>
    <name evidence="1" type="ORF">ABT39_MTgene2080</name>
</gene>
<organism evidence="1">
    <name type="scientific">Picea glauca</name>
    <name type="common">White spruce</name>
    <name type="synonym">Pinus glauca</name>
    <dbReference type="NCBI Taxonomy" id="3330"/>
    <lineage>
        <taxon>Eukaryota</taxon>
        <taxon>Viridiplantae</taxon>
        <taxon>Streptophyta</taxon>
        <taxon>Embryophyta</taxon>
        <taxon>Tracheophyta</taxon>
        <taxon>Spermatophyta</taxon>
        <taxon>Pinopsida</taxon>
        <taxon>Pinidae</taxon>
        <taxon>Conifers I</taxon>
        <taxon>Pinales</taxon>
        <taxon>Pinaceae</taxon>
        <taxon>Picea</taxon>
    </lineage>
</organism>
<geneLocation type="mitochondrion" evidence="1"/>
<comment type="caution">
    <text evidence="1">The sequence shown here is derived from an EMBL/GenBank/DDBJ whole genome shotgun (WGS) entry which is preliminary data.</text>
</comment>